<organism evidence="2 3">
    <name type="scientific">Scomber scombrus</name>
    <name type="common">Atlantic mackerel</name>
    <name type="synonym">Scomber vernalis</name>
    <dbReference type="NCBI Taxonomy" id="13677"/>
    <lineage>
        <taxon>Eukaryota</taxon>
        <taxon>Metazoa</taxon>
        <taxon>Chordata</taxon>
        <taxon>Craniata</taxon>
        <taxon>Vertebrata</taxon>
        <taxon>Euteleostomi</taxon>
        <taxon>Actinopterygii</taxon>
        <taxon>Neopterygii</taxon>
        <taxon>Teleostei</taxon>
        <taxon>Neoteleostei</taxon>
        <taxon>Acanthomorphata</taxon>
        <taxon>Pelagiaria</taxon>
        <taxon>Scombriformes</taxon>
        <taxon>Scombridae</taxon>
        <taxon>Scomber</taxon>
    </lineage>
</organism>
<feature type="compositionally biased region" description="Basic and acidic residues" evidence="1">
    <location>
        <begin position="53"/>
        <end position="62"/>
    </location>
</feature>
<evidence type="ECO:0000256" key="1">
    <source>
        <dbReference type="SAM" id="MobiDB-lite"/>
    </source>
</evidence>
<accession>A0AAV1PCK1</accession>
<protein>
    <submittedName>
        <fullName evidence="2">Uncharacterized protein</fullName>
    </submittedName>
</protein>
<keyword evidence="3" id="KW-1185">Reference proteome</keyword>
<sequence>GIIQDARQISLRVPLRKTGGKKREKGEMERTVSEGEIEVTNLSKSPAESATEWQKKMRGGRE</sequence>
<feature type="region of interest" description="Disordered" evidence="1">
    <location>
        <begin position="16"/>
        <end position="62"/>
    </location>
</feature>
<evidence type="ECO:0000313" key="3">
    <source>
        <dbReference type="Proteomes" id="UP001314229"/>
    </source>
</evidence>
<evidence type="ECO:0000313" key="2">
    <source>
        <dbReference type="EMBL" id="CAK6969446.1"/>
    </source>
</evidence>
<feature type="compositionally biased region" description="Basic and acidic residues" evidence="1">
    <location>
        <begin position="24"/>
        <end position="33"/>
    </location>
</feature>
<dbReference type="AlphaFoldDB" id="A0AAV1PCK1"/>
<dbReference type="EMBL" id="CAWUFR010000136">
    <property type="protein sequence ID" value="CAK6969446.1"/>
    <property type="molecule type" value="Genomic_DNA"/>
</dbReference>
<comment type="caution">
    <text evidence="2">The sequence shown here is derived from an EMBL/GenBank/DDBJ whole genome shotgun (WGS) entry which is preliminary data.</text>
</comment>
<feature type="non-terminal residue" evidence="2">
    <location>
        <position position="1"/>
    </location>
</feature>
<gene>
    <name evidence="2" type="ORF">FSCOSCO3_A036106</name>
</gene>
<dbReference type="Proteomes" id="UP001314229">
    <property type="component" value="Unassembled WGS sequence"/>
</dbReference>
<name>A0AAV1PCK1_SCOSC</name>
<proteinExistence type="predicted"/>
<feature type="non-terminal residue" evidence="2">
    <location>
        <position position="62"/>
    </location>
</feature>
<feature type="compositionally biased region" description="Polar residues" evidence="1">
    <location>
        <begin position="40"/>
        <end position="52"/>
    </location>
</feature>
<reference evidence="2 3" key="1">
    <citation type="submission" date="2024-01" db="EMBL/GenBank/DDBJ databases">
        <authorList>
            <person name="Alioto T."/>
            <person name="Alioto T."/>
            <person name="Gomez Garrido J."/>
        </authorList>
    </citation>
    <scope>NUCLEOTIDE SEQUENCE [LARGE SCALE GENOMIC DNA]</scope>
</reference>